<reference evidence="4" key="1">
    <citation type="submission" date="2020-05" db="EMBL/GenBank/DDBJ databases">
        <authorList>
            <person name="Chiriac C."/>
            <person name="Salcher M."/>
            <person name="Ghai R."/>
            <person name="Kavagutti S V."/>
        </authorList>
    </citation>
    <scope>NUCLEOTIDE SEQUENCE</scope>
</reference>
<dbReference type="EMBL" id="CAFBPM010000012">
    <property type="protein sequence ID" value="CAB5026027.1"/>
    <property type="molecule type" value="Genomic_DNA"/>
</dbReference>
<proteinExistence type="predicted"/>
<evidence type="ECO:0000313" key="3">
    <source>
        <dbReference type="EMBL" id="CAB4859175.1"/>
    </source>
</evidence>
<dbReference type="InterPro" id="IPR029044">
    <property type="entry name" value="Nucleotide-diphossugar_trans"/>
</dbReference>
<accession>A0A6J7RBA2</accession>
<evidence type="ECO:0000313" key="2">
    <source>
        <dbReference type="EMBL" id="CAB4820525.1"/>
    </source>
</evidence>
<dbReference type="EMBL" id="CAFABE010000010">
    <property type="protein sequence ID" value="CAB4820525.1"/>
    <property type="molecule type" value="Genomic_DNA"/>
</dbReference>
<keyword evidence="1" id="KW-0175">Coiled coil</keyword>
<evidence type="ECO:0000256" key="1">
    <source>
        <dbReference type="SAM" id="Coils"/>
    </source>
</evidence>
<sequence>MSPGKLAARPIEFPRESDPLVSVVIIGWRNAPSLLASLDALSNASTSIPYEVILTLNEPTESLLSELDNGVAGLAATLRSDMNIGFGEANNRAVQRAKGPFVVFLNDDTSVRDQWLDSSVALIEKNTEMGAVGSVLLNTNGSIQDAGCLIWRDGSVALLDHVLLNGHEPATRPALYCSAAAILVRKEVFEKVGGFDPGYFPAYYEDVDLCFKFRSEGFETWINTDSRVEHLRAGSTTRPFQRFCHERGYQRFLSRWSRSLEHVAVPPSQEDLSSYFEAIRTGFEDIRTLPKGEAFGAPALPDAPTFDSEEFIQQREIDLRKEFISSLEESYLDFEEEVKELNERQVELLGQAGELRKQIDDRDNRIRELEEQKNAVESELERMRERRVVRITDAVAEKFKRNT</sequence>
<dbReference type="Gene3D" id="3.90.550.10">
    <property type="entry name" value="Spore Coat Polysaccharide Biosynthesis Protein SpsA, Chain A"/>
    <property type="match status" value="1"/>
</dbReference>
<evidence type="ECO:0000313" key="4">
    <source>
        <dbReference type="EMBL" id="CAB5026027.1"/>
    </source>
</evidence>
<dbReference type="AlphaFoldDB" id="A0A6J7RBA2"/>
<name>A0A6J7RBA2_9ZZZZ</name>
<protein>
    <submittedName>
        <fullName evidence="4">Unannotated protein</fullName>
    </submittedName>
</protein>
<dbReference type="PANTHER" id="PTHR43179">
    <property type="entry name" value="RHAMNOSYLTRANSFERASE WBBL"/>
    <property type="match status" value="1"/>
</dbReference>
<gene>
    <name evidence="2" type="ORF">UFOPK3164_00383</name>
    <name evidence="3" type="ORF">UFOPK3427_00074</name>
    <name evidence="4" type="ORF">UFOPK4112_01223</name>
</gene>
<dbReference type="PANTHER" id="PTHR43179:SF7">
    <property type="entry name" value="RHAMNOSYLTRANSFERASE WBBL"/>
    <property type="match status" value="1"/>
</dbReference>
<organism evidence="4">
    <name type="scientific">freshwater metagenome</name>
    <dbReference type="NCBI Taxonomy" id="449393"/>
    <lineage>
        <taxon>unclassified sequences</taxon>
        <taxon>metagenomes</taxon>
        <taxon>ecological metagenomes</taxon>
    </lineage>
</organism>
<dbReference type="EMBL" id="CAFBLT010000001">
    <property type="protein sequence ID" value="CAB4859175.1"/>
    <property type="molecule type" value="Genomic_DNA"/>
</dbReference>
<feature type="coiled-coil region" evidence="1">
    <location>
        <begin position="324"/>
        <end position="386"/>
    </location>
</feature>
<dbReference type="Pfam" id="PF13641">
    <property type="entry name" value="Glyco_tranf_2_3"/>
    <property type="match status" value="1"/>
</dbReference>
<dbReference type="SUPFAM" id="SSF53448">
    <property type="entry name" value="Nucleotide-diphospho-sugar transferases"/>
    <property type="match status" value="1"/>
</dbReference>